<proteinExistence type="predicted"/>
<evidence type="ECO:0000313" key="2">
    <source>
        <dbReference type="Proteomes" id="UP000551709"/>
    </source>
</evidence>
<name>A0A8T5VR58_9BRAD</name>
<keyword evidence="1" id="KW-0614">Plasmid</keyword>
<sequence length="467" mass="52013">MADWMFDAPAGLKDFRDPKDWHRAMEKEARDIIAILAASSLGVDEATSDQIEAERDKLAYVDPTRTAPPETAETVPIQPWNGFPRAVSRKAPWKEYPPVDGDPDGNYRAVEHLGEDDHRAGVFVDRHDRVLHLPVRDRQDEYLEWAVRRDDQRRITKITFVAEGYDYFSELFEHDEGRVLELYKDFTGQRDLKVDDLRAKDGIYRRLKDGSTITVAEPGGFNPRNRYNINPGIVHLSHRANSLGAEVNLAGVSGIIRKKGDGTRLDGTDAEKLLCCNRGGNPNRNSDPLISQQAYAQVLQSFRYTLANPVGLYVAGIEEKGLLLPDNKTKVPREWWNVVRGADLWDPDASRVLRLELEVPERENLTIEDLLIGGNKILFPGQVAELLSVHLFVTRWKRGDASVGPEVKCDATCCRKGALLESSDGSCSDGFQPAFPDLLPPKAAVAVAAAKPAAKTVAAVLPRSAFR</sequence>
<dbReference type="AlphaFoldDB" id="A0A8T5VR58"/>
<dbReference type="RefSeq" id="WP_166107106.1">
    <property type="nucleotide sequence ID" value="NZ_CP096257.1"/>
</dbReference>
<evidence type="ECO:0000313" key="1">
    <source>
        <dbReference type="EMBL" id="UPT92442.1"/>
    </source>
</evidence>
<gene>
    <name evidence="1" type="ORF">HAP41_0000049245</name>
</gene>
<protein>
    <submittedName>
        <fullName evidence="1">Uncharacterized protein</fullName>
    </submittedName>
</protein>
<geneLocation type="plasmid" evidence="1 2">
    <name>pBb1S5b</name>
</geneLocation>
<reference evidence="1" key="2">
    <citation type="submission" date="2022-04" db="EMBL/GenBank/DDBJ databases">
        <authorList>
            <person name="Bromfield E.S.P."/>
            <person name="Cloutier S."/>
        </authorList>
    </citation>
    <scope>NUCLEOTIDE SEQUENCE</scope>
    <source>
        <strain evidence="1">1S5</strain>
        <plasmid evidence="1">pBb1S5b</plasmid>
    </source>
</reference>
<dbReference type="EMBL" id="CP096257">
    <property type="protein sequence ID" value="UPT92442.1"/>
    <property type="molecule type" value="Genomic_DNA"/>
</dbReference>
<organism evidence="1 2">
    <name type="scientific">Bradyrhizobium barranii subsp. apii</name>
    <dbReference type="NCBI Taxonomy" id="2819348"/>
    <lineage>
        <taxon>Bacteria</taxon>
        <taxon>Pseudomonadati</taxon>
        <taxon>Pseudomonadota</taxon>
        <taxon>Alphaproteobacteria</taxon>
        <taxon>Hyphomicrobiales</taxon>
        <taxon>Nitrobacteraceae</taxon>
        <taxon>Bradyrhizobium</taxon>
        <taxon>Bradyrhizobium barranii</taxon>
    </lineage>
</organism>
<reference evidence="1" key="1">
    <citation type="journal article" date="2017" name="Syst. Appl. Microbiol.">
        <title>Soybeans inoculated with root zone soils of Canadian native legumes harbour diverse and novel Bradyrhizobium spp. that possess agricultural potential.</title>
        <authorList>
            <person name="Bromfield E.S.P."/>
            <person name="Cloutier S."/>
            <person name="Tambong J.T."/>
            <person name="Tran Thi T.V."/>
        </authorList>
    </citation>
    <scope>NUCLEOTIDE SEQUENCE</scope>
    <source>
        <strain evidence="1">1S5</strain>
    </source>
</reference>
<dbReference type="Proteomes" id="UP000551709">
    <property type="component" value="Plasmid pBb1S5b"/>
</dbReference>
<accession>A0A8T5VR58</accession>